<organism evidence="1 2">
    <name type="scientific">Brachionus plicatilis</name>
    <name type="common">Marine rotifer</name>
    <name type="synonym">Brachionus muelleri</name>
    <dbReference type="NCBI Taxonomy" id="10195"/>
    <lineage>
        <taxon>Eukaryota</taxon>
        <taxon>Metazoa</taxon>
        <taxon>Spiralia</taxon>
        <taxon>Gnathifera</taxon>
        <taxon>Rotifera</taxon>
        <taxon>Eurotatoria</taxon>
        <taxon>Monogononta</taxon>
        <taxon>Pseudotrocha</taxon>
        <taxon>Ploima</taxon>
        <taxon>Brachionidae</taxon>
        <taxon>Brachionus</taxon>
    </lineage>
</organism>
<comment type="caution">
    <text evidence="1">The sequence shown here is derived from an EMBL/GenBank/DDBJ whole genome shotgun (WGS) entry which is preliminary data.</text>
</comment>
<dbReference type="Proteomes" id="UP000276133">
    <property type="component" value="Unassembled WGS sequence"/>
</dbReference>
<dbReference type="EMBL" id="REGN01003731">
    <property type="protein sequence ID" value="RNA21097.1"/>
    <property type="molecule type" value="Genomic_DNA"/>
</dbReference>
<accession>A0A3M7RC63</accession>
<dbReference type="AlphaFoldDB" id="A0A3M7RC63"/>
<name>A0A3M7RC63_BRAPC</name>
<sequence>MRLGYCHSNSIENTTNVLISAKRSVTQWSVQDLYTDFVKTFCEAAKLLVKKCQIRAKNLKPPWWNTEIASFLR</sequence>
<gene>
    <name evidence="1" type="ORF">BpHYR1_038662</name>
</gene>
<evidence type="ECO:0000313" key="2">
    <source>
        <dbReference type="Proteomes" id="UP000276133"/>
    </source>
</evidence>
<reference evidence="1 2" key="1">
    <citation type="journal article" date="2018" name="Sci. Rep.">
        <title>Genomic signatures of local adaptation to the degree of environmental predictability in rotifers.</title>
        <authorList>
            <person name="Franch-Gras L."/>
            <person name="Hahn C."/>
            <person name="Garcia-Roger E.M."/>
            <person name="Carmona M.J."/>
            <person name="Serra M."/>
            <person name="Gomez A."/>
        </authorList>
    </citation>
    <scope>NUCLEOTIDE SEQUENCE [LARGE SCALE GENOMIC DNA]</scope>
    <source>
        <strain evidence="1">HYR1</strain>
    </source>
</reference>
<protein>
    <recommendedName>
        <fullName evidence="3">RNA-directed DNA polymerase from mobile element jockey-like</fullName>
    </recommendedName>
</protein>
<evidence type="ECO:0008006" key="3">
    <source>
        <dbReference type="Google" id="ProtNLM"/>
    </source>
</evidence>
<proteinExistence type="predicted"/>
<evidence type="ECO:0000313" key="1">
    <source>
        <dbReference type="EMBL" id="RNA21097.1"/>
    </source>
</evidence>
<keyword evidence="2" id="KW-1185">Reference proteome</keyword>